<accession>A0A255Z1R6</accession>
<comment type="caution">
    <text evidence="1">The sequence shown here is derived from an EMBL/GenBank/DDBJ whole genome shotgun (WGS) entry which is preliminary data.</text>
</comment>
<proteinExistence type="predicted"/>
<reference evidence="1 2" key="1">
    <citation type="submission" date="2017-07" db="EMBL/GenBank/DDBJ databases">
        <title>Niveispirillum cyanobacteriorum sp. nov., isolated from cyanobacterial aggregates in a eutrophic lake.</title>
        <authorList>
            <person name="Cai H."/>
        </authorList>
    </citation>
    <scope>NUCLEOTIDE SEQUENCE [LARGE SCALE GENOMIC DNA]</scope>
    <source>
        <strain evidence="2">TH1-14</strain>
    </source>
</reference>
<name>A0A255Z1R6_9PROT</name>
<sequence length="316" mass="34948">MARILTDTDSHYNQRTALRADGPSGSVSLAQHSEAGYLPCSEREGLRRIIQRTVMPMTAEKLATRYEIGLEHDRRYDAALDAFCTQVVQPGMRAAALLELMRRAIPVSQPDIVFVLFIEAAARQLGRKWIDDDCDFVDITIGTARLQEIIRLLSFQFRGRTARTWVPFVVLLTPVGEQHTLAQHILGLLFDAMGWSSQILEGKDLQGAGLKSAVRRADMICIGWSTQRLKQEFADLVGLIRSAAPASRTPIVAGGSAALEFVDFLVALGIDCICDSVYSASRICEKFYELETLGHKAQASGQQVIVSGGRPDWQLR</sequence>
<evidence type="ECO:0000313" key="2">
    <source>
        <dbReference type="Proteomes" id="UP000216998"/>
    </source>
</evidence>
<dbReference type="EMBL" id="NOXU01000028">
    <property type="protein sequence ID" value="OYQ34590.1"/>
    <property type="molecule type" value="Genomic_DNA"/>
</dbReference>
<dbReference type="Gene3D" id="3.40.50.280">
    <property type="entry name" value="Cobalamin-binding domain"/>
    <property type="match status" value="1"/>
</dbReference>
<dbReference type="GO" id="GO:0046872">
    <property type="term" value="F:metal ion binding"/>
    <property type="evidence" value="ECO:0007669"/>
    <property type="project" value="InterPro"/>
</dbReference>
<keyword evidence="2" id="KW-1185">Reference proteome</keyword>
<dbReference type="GO" id="GO:0031419">
    <property type="term" value="F:cobalamin binding"/>
    <property type="evidence" value="ECO:0007669"/>
    <property type="project" value="InterPro"/>
</dbReference>
<protein>
    <recommendedName>
        <fullName evidence="3">B12-binding domain-containing protein</fullName>
    </recommendedName>
</protein>
<dbReference type="InterPro" id="IPR036724">
    <property type="entry name" value="Cobalamin-bd_sf"/>
</dbReference>
<dbReference type="Proteomes" id="UP000216998">
    <property type="component" value="Unassembled WGS sequence"/>
</dbReference>
<dbReference type="AlphaFoldDB" id="A0A255Z1R6"/>
<evidence type="ECO:0000313" key="1">
    <source>
        <dbReference type="EMBL" id="OYQ34590.1"/>
    </source>
</evidence>
<organism evidence="1 2">
    <name type="scientific">Niveispirillum lacus</name>
    <dbReference type="NCBI Taxonomy" id="1981099"/>
    <lineage>
        <taxon>Bacteria</taxon>
        <taxon>Pseudomonadati</taxon>
        <taxon>Pseudomonadota</taxon>
        <taxon>Alphaproteobacteria</taxon>
        <taxon>Rhodospirillales</taxon>
        <taxon>Azospirillaceae</taxon>
        <taxon>Niveispirillum</taxon>
    </lineage>
</organism>
<evidence type="ECO:0008006" key="3">
    <source>
        <dbReference type="Google" id="ProtNLM"/>
    </source>
</evidence>
<gene>
    <name evidence="1" type="ORF">CHU95_11320</name>
</gene>
<dbReference type="SUPFAM" id="SSF52242">
    <property type="entry name" value="Cobalamin (vitamin B12)-binding domain"/>
    <property type="match status" value="1"/>
</dbReference>